<evidence type="ECO:0000256" key="4">
    <source>
        <dbReference type="ARBA" id="ARBA00022679"/>
    </source>
</evidence>
<dbReference type="Gene3D" id="3.90.550.10">
    <property type="entry name" value="Spore Coat Polysaccharide Biosynthesis Protein SpsA, Chain A"/>
    <property type="match status" value="1"/>
</dbReference>
<proteinExistence type="predicted"/>
<evidence type="ECO:0000256" key="2">
    <source>
        <dbReference type="ARBA" id="ARBA00022475"/>
    </source>
</evidence>
<dbReference type="InterPro" id="IPR029044">
    <property type="entry name" value="Nucleotide-diphossugar_trans"/>
</dbReference>
<dbReference type="AlphaFoldDB" id="A0A1G1YYV4"/>
<sequence>MKLSVVIPAHNEEKYISRCLESLKRYVVGDQRLLEIIVVDNASTDKTAEVVRRFPFAKLVYEPNKGLTWARQRGLLSAKGDLLGYLDADTEIGDGWLDRIYAHFSSRDDLVCVSGPAYYFDATPWQGRITHIYWDYIARSTYKVVGYMIMGGNFIAKKEALEKMGGFDTSIPFYGEDTNIARRLNEIGKVLFDNNLKVYSSGRRLKEEGVLKTGVVYATNYLSEAILKRPVTRSYKDIR</sequence>
<protein>
    <recommendedName>
        <fullName evidence="6">Glycosyltransferase 2-like domain-containing protein</fullName>
    </recommendedName>
</protein>
<keyword evidence="3" id="KW-0328">Glycosyltransferase</keyword>
<dbReference type="PANTHER" id="PTHR43646:SF2">
    <property type="entry name" value="GLYCOSYLTRANSFERASE 2-LIKE DOMAIN-CONTAINING PROTEIN"/>
    <property type="match status" value="1"/>
</dbReference>
<reference evidence="7 8" key="1">
    <citation type="journal article" date="2016" name="Nat. Commun.">
        <title>Thousands of microbial genomes shed light on interconnected biogeochemical processes in an aquifer system.</title>
        <authorList>
            <person name="Anantharaman K."/>
            <person name="Brown C.T."/>
            <person name="Hug L.A."/>
            <person name="Sharon I."/>
            <person name="Castelle C.J."/>
            <person name="Probst A.J."/>
            <person name="Thomas B.C."/>
            <person name="Singh A."/>
            <person name="Wilkins M.J."/>
            <person name="Karaoz U."/>
            <person name="Brodie E.L."/>
            <person name="Williams K.H."/>
            <person name="Hubbard S.S."/>
            <person name="Banfield J.F."/>
        </authorList>
    </citation>
    <scope>NUCLEOTIDE SEQUENCE [LARGE SCALE GENOMIC DNA]</scope>
</reference>
<evidence type="ECO:0000256" key="3">
    <source>
        <dbReference type="ARBA" id="ARBA00022676"/>
    </source>
</evidence>
<comment type="subcellular location">
    <subcellularLocation>
        <location evidence="1">Cell membrane</location>
    </subcellularLocation>
</comment>
<feature type="domain" description="Glycosyltransferase 2-like" evidence="6">
    <location>
        <begin position="4"/>
        <end position="164"/>
    </location>
</feature>
<evidence type="ECO:0000259" key="6">
    <source>
        <dbReference type="Pfam" id="PF00535"/>
    </source>
</evidence>
<keyword evidence="5" id="KW-0472">Membrane</keyword>
<keyword evidence="4" id="KW-0808">Transferase</keyword>
<evidence type="ECO:0000256" key="1">
    <source>
        <dbReference type="ARBA" id="ARBA00004236"/>
    </source>
</evidence>
<evidence type="ECO:0000313" key="7">
    <source>
        <dbReference type="EMBL" id="OGY56956.1"/>
    </source>
</evidence>
<dbReference type="SUPFAM" id="SSF53448">
    <property type="entry name" value="Nucleotide-diphospho-sugar transferases"/>
    <property type="match status" value="1"/>
</dbReference>
<organism evidence="7 8">
    <name type="scientific">Candidatus Colwellbacteria bacterium RBG_13_48_8</name>
    <dbReference type="NCBI Taxonomy" id="1797685"/>
    <lineage>
        <taxon>Bacteria</taxon>
        <taxon>Candidatus Colwelliibacteriota</taxon>
    </lineage>
</organism>
<dbReference type="Proteomes" id="UP000177062">
    <property type="component" value="Unassembled WGS sequence"/>
</dbReference>
<dbReference type="CDD" id="cd00761">
    <property type="entry name" value="Glyco_tranf_GTA_type"/>
    <property type="match status" value="1"/>
</dbReference>
<dbReference type="Pfam" id="PF00535">
    <property type="entry name" value="Glycos_transf_2"/>
    <property type="match status" value="1"/>
</dbReference>
<evidence type="ECO:0000313" key="8">
    <source>
        <dbReference type="Proteomes" id="UP000177062"/>
    </source>
</evidence>
<accession>A0A1G1YYV4</accession>
<comment type="caution">
    <text evidence="7">The sequence shown here is derived from an EMBL/GenBank/DDBJ whole genome shotgun (WGS) entry which is preliminary data.</text>
</comment>
<name>A0A1G1YYV4_9BACT</name>
<evidence type="ECO:0000256" key="5">
    <source>
        <dbReference type="ARBA" id="ARBA00023136"/>
    </source>
</evidence>
<dbReference type="InterPro" id="IPR001173">
    <property type="entry name" value="Glyco_trans_2-like"/>
</dbReference>
<dbReference type="GO" id="GO:0005886">
    <property type="term" value="C:plasma membrane"/>
    <property type="evidence" value="ECO:0007669"/>
    <property type="project" value="UniProtKB-SubCell"/>
</dbReference>
<gene>
    <name evidence="7" type="ORF">A2Y84_00690</name>
</gene>
<dbReference type="PANTHER" id="PTHR43646">
    <property type="entry name" value="GLYCOSYLTRANSFERASE"/>
    <property type="match status" value="1"/>
</dbReference>
<dbReference type="EMBL" id="MHIT01000013">
    <property type="protein sequence ID" value="OGY56956.1"/>
    <property type="molecule type" value="Genomic_DNA"/>
</dbReference>
<keyword evidence="2" id="KW-1003">Cell membrane</keyword>
<dbReference type="GO" id="GO:0016757">
    <property type="term" value="F:glycosyltransferase activity"/>
    <property type="evidence" value="ECO:0007669"/>
    <property type="project" value="UniProtKB-KW"/>
</dbReference>